<sequence>MTKDQISIPINDKAELIITPQAVDKPILYEIDKEEAYRNAESPYQLIEGFTYDWEIINEEYHLEVDKNIVFNTSNYINRGVIKPNIFVGTLSIPVFKNSTFIKTIEIEVRSLKASYRKDYRQMLTDISEYCTDLLMQTTSPASQQYTVDHDNRSETLYQKFSFVKSIIDSDEFEEAIYQITELPNSKWEVFEEEQDIRRVGRITNKIAKRFVKVSNRIPINDELLKRNFGSLNSLPKSVSLKKTRDTVDTIENQFIKFVLETFLFFCEDLKPKLAKKKNRFNKEINQVIYKLEDYLQHNIFRDISQLKMMPLNNPLLQRKGGYKEVYKSWLMFDLAAKLFWKGGDDVYRAGKRDVATLYEYWVFFALLEIIKQIFEIKKTDISSLISDTKDGLGLQLKQGVHTALEGKYISDQRELNIKFSFNRTFSRKNKISEEGSWTKQMRPDYTITLWPSQFSEKQAIVNDLITHIHFDAKYKIANITQLLGSDSEDDFDESSTYKRVDLLKMHAYKDAIRRSSGAYVIYPGKKESDKIRSFHEILPGLGAFPLRPTRDKQGLSEIKLFIKDVIKHYLDRTSQRGSIEFHKNRILKGGNKKDVLIKYIPELQPNNKLLIPSETNVIIGYYKNDNHLAWILETWAYNIRADAERNGGMQLSPQLISAKYILLHNSSKSNNQVLLFVTSNGPKVQLKSQLDGYPSSDGKDHQYFVFDVEKVINTKFQRYHFDIKELAGFTKENLDGCPYVTTLEKLFSVSDS</sequence>
<name>A0ABX8H3S2_9BACT</name>
<organism evidence="2 3">
    <name type="scientific">Flammeovirga kamogawensis</name>
    <dbReference type="NCBI Taxonomy" id="373891"/>
    <lineage>
        <taxon>Bacteria</taxon>
        <taxon>Pseudomonadati</taxon>
        <taxon>Bacteroidota</taxon>
        <taxon>Cytophagia</taxon>
        <taxon>Cytophagales</taxon>
        <taxon>Flammeovirgaceae</taxon>
        <taxon>Flammeovirga</taxon>
    </lineage>
</organism>
<dbReference type="Pfam" id="PF09823">
    <property type="entry name" value="DUF2357"/>
    <property type="match status" value="1"/>
</dbReference>
<gene>
    <name evidence="2" type="ORF">KM029_21565</name>
</gene>
<accession>A0ABX8H3S2</accession>
<dbReference type="InterPro" id="IPR018633">
    <property type="entry name" value="DUF2357"/>
</dbReference>
<evidence type="ECO:0000259" key="1">
    <source>
        <dbReference type="Pfam" id="PF09823"/>
    </source>
</evidence>
<reference evidence="2 3" key="1">
    <citation type="submission" date="2021-05" db="EMBL/GenBank/DDBJ databases">
        <title>Comparative genomic studies on the polysaccharide-degrading batcterial strains of the Flammeovirga genus.</title>
        <authorList>
            <person name="Zewei F."/>
            <person name="Zheng Z."/>
            <person name="Yu L."/>
            <person name="Ruyue G."/>
            <person name="Yanhong M."/>
            <person name="Yuanyuan C."/>
            <person name="Jingyan G."/>
            <person name="Wenjun H."/>
        </authorList>
    </citation>
    <scope>NUCLEOTIDE SEQUENCE [LARGE SCALE GENOMIC DNA]</scope>
    <source>
        <strain evidence="2 3">YS10</strain>
    </source>
</reference>
<evidence type="ECO:0000313" key="2">
    <source>
        <dbReference type="EMBL" id="QWG10274.1"/>
    </source>
</evidence>
<dbReference type="RefSeq" id="WP_144075880.1">
    <property type="nucleotide sequence ID" value="NZ_CP076129.1"/>
</dbReference>
<dbReference type="EMBL" id="CP076129">
    <property type="protein sequence ID" value="QWG10274.1"/>
    <property type="molecule type" value="Genomic_DNA"/>
</dbReference>
<keyword evidence="3" id="KW-1185">Reference proteome</keyword>
<evidence type="ECO:0000313" key="3">
    <source>
        <dbReference type="Proteomes" id="UP000682802"/>
    </source>
</evidence>
<dbReference type="Proteomes" id="UP000682802">
    <property type="component" value="Chromosome 2"/>
</dbReference>
<proteinExistence type="predicted"/>
<dbReference type="InterPro" id="IPR007505">
    <property type="entry name" value="PDDEXK_7"/>
</dbReference>
<protein>
    <submittedName>
        <fullName evidence="2">DUF2357 domain-containing protein</fullName>
    </submittedName>
</protein>
<feature type="domain" description="DUF2357" evidence="1">
    <location>
        <begin position="80"/>
        <end position="330"/>
    </location>
</feature>
<dbReference type="Pfam" id="PF04411">
    <property type="entry name" value="PDDEXK_7"/>
    <property type="match status" value="1"/>
</dbReference>